<gene>
    <name evidence="7" type="ORF">JHX87_03035</name>
</gene>
<evidence type="ECO:0000256" key="3">
    <source>
        <dbReference type="ARBA" id="ARBA00022801"/>
    </source>
</evidence>
<dbReference type="GO" id="GO:0004177">
    <property type="term" value="F:aminopeptidase activity"/>
    <property type="evidence" value="ECO:0007669"/>
    <property type="project" value="UniProtKB-KW"/>
</dbReference>
<evidence type="ECO:0000256" key="2">
    <source>
        <dbReference type="ARBA" id="ARBA00022723"/>
    </source>
</evidence>
<proteinExistence type="inferred from homology"/>
<evidence type="ECO:0000259" key="4">
    <source>
        <dbReference type="Pfam" id="PF00557"/>
    </source>
</evidence>
<dbReference type="CDD" id="cd01085">
    <property type="entry name" value="APP"/>
    <property type="match status" value="1"/>
</dbReference>
<dbReference type="Gene3D" id="3.40.350.10">
    <property type="entry name" value="Creatinase/prolidase N-terminal domain"/>
    <property type="match status" value="2"/>
</dbReference>
<dbReference type="SUPFAM" id="SSF53092">
    <property type="entry name" value="Creatinase/prolidase N-terminal domain"/>
    <property type="match status" value="2"/>
</dbReference>
<dbReference type="Proteomes" id="UP001219349">
    <property type="component" value="Chromosome"/>
</dbReference>
<keyword evidence="8" id="KW-1185">Reference proteome</keyword>
<dbReference type="InterPro" id="IPR032416">
    <property type="entry name" value="Peptidase_M24_C"/>
</dbReference>
<dbReference type="InterPro" id="IPR050422">
    <property type="entry name" value="X-Pro_aminopeptidase_P"/>
</dbReference>
<dbReference type="Gene3D" id="3.90.230.10">
    <property type="entry name" value="Creatinase/methionine aminopeptidase superfamily"/>
    <property type="match status" value="1"/>
</dbReference>
<dbReference type="InterPro" id="IPR000587">
    <property type="entry name" value="Creatinase_N"/>
</dbReference>
<dbReference type="PANTHER" id="PTHR43763:SF6">
    <property type="entry name" value="XAA-PRO AMINOPEPTIDASE 1"/>
    <property type="match status" value="1"/>
</dbReference>
<dbReference type="RefSeq" id="WP_271886370.1">
    <property type="nucleotide sequence ID" value="NZ_CP067136.1"/>
</dbReference>
<dbReference type="InterPro" id="IPR036005">
    <property type="entry name" value="Creatinase/aminopeptidase-like"/>
</dbReference>
<dbReference type="EMBL" id="CP067136">
    <property type="protein sequence ID" value="WCR07822.1"/>
    <property type="molecule type" value="Genomic_DNA"/>
</dbReference>
<dbReference type="InterPro" id="IPR033740">
    <property type="entry name" value="Pept_M24B"/>
</dbReference>
<feature type="domain" description="Creatinase N-terminal" evidence="5">
    <location>
        <begin position="13"/>
        <end position="144"/>
    </location>
</feature>
<name>A0ABY7SP60_9RHOB</name>
<reference evidence="7 8" key="1">
    <citation type="submission" date="2021-01" db="EMBL/GenBank/DDBJ databases">
        <title>Biogeographic distribution of Paracoccus.</title>
        <authorList>
            <person name="Hollensteiner J."/>
            <person name="Leineberger J."/>
            <person name="Brinkhoff T."/>
            <person name="Daniel R."/>
        </authorList>
    </citation>
    <scope>NUCLEOTIDE SEQUENCE [LARGE SCALE GENOMIC DNA]</scope>
    <source>
        <strain evidence="7 8">KCTC 22803</strain>
    </source>
</reference>
<sequence length="599" mass="65307">MAETALSARTGIIEKLRQTLTARGLDAFILPRFDAHQGEYVAPHDERLAHVTGFTGSAGMAIIAPGNVAIFVDGRYSVQLGNQCPGADFSHHHLLDAPPERWLTQNAQRGWRIGYDPMHLPPSWYDRFSAACDLRGAEMVPTSTNPVDEIWDDQPAPPLGAVTPFPPEFAGRTAADKCAALAQQLSDKGLDLFVETQIDNIAWLLNVRGDDIAFNPMPQSFLIATKSGEISWFVDPRKLDDALRGTLPDCVSAHPMEALLPVLGAQVTAGMTVGFDPDFSAVAIRQTVEAGGGTAKPLPSPITRSKAVKNAVELAGLRDCHLQDGVAWTEFTAWLMTSVPQRAASGDPVTEQEAQDYILSLRKTRPGFLTASFQSISAAGGNAAMCHYAATGNRNAPILPESPYLLDSGGQYETGTTDATRSFAFGPRPDGYDRAYTAVFKALYTMSTLRFPKGTQGHHIDAICRRPLWDLGLDYDHGTGHGIGHRLSVHEHPQRLGRPYNPVDLVPGMVVSIEPGYYEAGLYGIRIENIVEIVELDDGFLGFRNMTYAPIQTDMLIPEQMTEAERAWLASYHDTLRRTLGDLLSANAKAWLDKLPDCA</sequence>
<dbReference type="InterPro" id="IPR000994">
    <property type="entry name" value="Pept_M24"/>
</dbReference>
<evidence type="ECO:0000313" key="7">
    <source>
        <dbReference type="EMBL" id="WCR07822.1"/>
    </source>
</evidence>
<evidence type="ECO:0000256" key="1">
    <source>
        <dbReference type="ARBA" id="ARBA00008766"/>
    </source>
</evidence>
<comment type="similarity">
    <text evidence="1">Belongs to the peptidase M24B family.</text>
</comment>
<evidence type="ECO:0000259" key="6">
    <source>
        <dbReference type="Pfam" id="PF16188"/>
    </source>
</evidence>
<evidence type="ECO:0000313" key="8">
    <source>
        <dbReference type="Proteomes" id="UP001219349"/>
    </source>
</evidence>
<dbReference type="Pfam" id="PF16188">
    <property type="entry name" value="Peptidase_M24_C"/>
    <property type="match status" value="1"/>
</dbReference>
<dbReference type="SUPFAM" id="SSF55920">
    <property type="entry name" value="Creatinase/aminopeptidase"/>
    <property type="match status" value="1"/>
</dbReference>
<keyword evidence="3" id="KW-0378">Hydrolase</keyword>
<organism evidence="7 8">
    <name type="scientific">Paracoccus fistulariae</name>
    <dbReference type="NCBI Taxonomy" id="658446"/>
    <lineage>
        <taxon>Bacteria</taxon>
        <taxon>Pseudomonadati</taxon>
        <taxon>Pseudomonadota</taxon>
        <taxon>Alphaproteobacteria</taxon>
        <taxon>Rhodobacterales</taxon>
        <taxon>Paracoccaceae</taxon>
        <taxon>Paracoccus</taxon>
    </lineage>
</organism>
<evidence type="ECO:0000259" key="5">
    <source>
        <dbReference type="Pfam" id="PF01321"/>
    </source>
</evidence>
<dbReference type="Pfam" id="PF16189">
    <property type="entry name" value="Creatinase_N_2"/>
    <property type="match status" value="1"/>
</dbReference>
<dbReference type="PANTHER" id="PTHR43763">
    <property type="entry name" value="XAA-PRO AMINOPEPTIDASE 1"/>
    <property type="match status" value="1"/>
</dbReference>
<dbReference type="InterPro" id="IPR029149">
    <property type="entry name" value="Creatin/AminoP/Spt16_N"/>
</dbReference>
<keyword evidence="7" id="KW-0645">Protease</keyword>
<keyword evidence="2" id="KW-0479">Metal-binding</keyword>
<feature type="domain" description="Peptidase M24" evidence="4">
    <location>
        <begin position="317"/>
        <end position="534"/>
    </location>
</feature>
<dbReference type="Pfam" id="PF00557">
    <property type="entry name" value="Peptidase_M24"/>
    <property type="match status" value="1"/>
</dbReference>
<keyword evidence="7" id="KW-0031">Aminopeptidase</keyword>
<protein>
    <submittedName>
        <fullName evidence="7">Aminopeptidase P family protein</fullName>
    </submittedName>
</protein>
<feature type="domain" description="Peptidase M24 C-terminal" evidence="6">
    <location>
        <begin position="539"/>
        <end position="594"/>
    </location>
</feature>
<dbReference type="Pfam" id="PF01321">
    <property type="entry name" value="Creatinase_N"/>
    <property type="match status" value="1"/>
</dbReference>
<accession>A0ABY7SP60</accession>